<protein>
    <recommendedName>
        <fullName evidence="3">alpha-L-fucosidase</fullName>
        <ecNumber evidence="3">3.2.1.51</ecNumber>
    </recommendedName>
</protein>
<dbReference type="InterPro" id="IPR031919">
    <property type="entry name" value="Fucosidase_C"/>
</dbReference>
<dbReference type="GO" id="GO:0005764">
    <property type="term" value="C:lysosome"/>
    <property type="evidence" value="ECO:0007669"/>
    <property type="project" value="TreeGrafter"/>
</dbReference>
<dbReference type="EMBL" id="CAKOFQ010008312">
    <property type="protein sequence ID" value="CAH2013321.1"/>
    <property type="molecule type" value="Genomic_DNA"/>
</dbReference>
<dbReference type="SUPFAM" id="SSF51445">
    <property type="entry name" value="(Trans)glycosidases"/>
    <property type="match status" value="2"/>
</dbReference>
<gene>
    <name evidence="10" type="ORF">ACAOBT_LOCUS33402</name>
</gene>
<dbReference type="AlphaFoldDB" id="A0A9P0Q768"/>
<evidence type="ECO:0000313" key="11">
    <source>
        <dbReference type="Proteomes" id="UP001152888"/>
    </source>
</evidence>
<evidence type="ECO:0000256" key="6">
    <source>
        <dbReference type="ARBA" id="ARBA00023295"/>
    </source>
</evidence>
<dbReference type="GO" id="GO:0006004">
    <property type="term" value="P:fucose metabolic process"/>
    <property type="evidence" value="ECO:0007669"/>
    <property type="project" value="InterPro"/>
</dbReference>
<dbReference type="Gene3D" id="3.20.20.80">
    <property type="entry name" value="Glycosidases"/>
    <property type="match status" value="2"/>
</dbReference>
<dbReference type="InterPro" id="IPR057739">
    <property type="entry name" value="Glyco_hydro_29_N"/>
</dbReference>
<evidence type="ECO:0000256" key="1">
    <source>
        <dbReference type="ARBA" id="ARBA00004071"/>
    </source>
</evidence>
<dbReference type="Pfam" id="PF01120">
    <property type="entry name" value="Alpha_L_fucos"/>
    <property type="match status" value="1"/>
</dbReference>
<dbReference type="PANTHER" id="PTHR10030">
    <property type="entry name" value="ALPHA-L-FUCOSIDASE"/>
    <property type="match status" value="1"/>
</dbReference>
<dbReference type="InterPro" id="IPR017853">
    <property type="entry name" value="GH"/>
</dbReference>
<dbReference type="InterPro" id="IPR000933">
    <property type="entry name" value="Glyco_hydro_29"/>
</dbReference>
<evidence type="ECO:0000259" key="9">
    <source>
        <dbReference type="Pfam" id="PF16757"/>
    </source>
</evidence>
<keyword evidence="5" id="KW-0378">Hydrolase</keyword>
<evidence type="ECO:0000313" key="10">
    <source>
        <dbReference type="EMBL" id="CAH2013321.1"/>
    </source>
</evidence>
<sequence>MKSSVGLSLVFSLCLSYISCVKYEPNWDSLDKRPLPKWFDEVKIGIFLHWSVFSVPSFGSEWFWEDWKSGKGPYVQLMKQNYAPNFKYQEFAKEFRAEFFDPRKWAKLFKKSGAKYVVLTSKHHEGYTLWPSTYSYGWNAKDVGPGRDLVGTLQKHKWENAMSIDKQSWGFRREANLSDFFTIEELLVELASTVSCGGNLLMNIGPTKEGTITPIFEERLTQIGDWLSINGEAIYGTKPWTRQNDTNDGDVWYTSKGDVIYAILLKWKPTLELDAPLELYKQHYSCYLVGQEQQIPLTFTTAKDKAQITMPPLHTTKSKWAYVLKFQRAPQILRKNQ</sequence>
<comment type="caution">
    <text evidence="10">The sequence shown here is derived from an EMBL/GenBank/DDBJ whole genome shotgun (WGS) entry which is preliminary data.</text>
</comment>
<proteinExistence type="inferred from homology"/>
<dbReference type="InterPro" id="IPR016286">
    <property type="entry name" value="FUC_metazoa-typ"/>
</dbReference>
<evidence type="ECO:0000256" key="7">
    <source>
        <dbReference type="SAM" id="SignalP"/>
    </source>
</evidence>
<evidence type="ECO:0000259" key="8">
    <source>
        <dbReference type="Pfam" id="PF01120"/>
    </source>
</evidence>
<evidence type="ECO:0000256" key="2">
    <source>
        <dbReference type="ARBA" id="ARBA00007951"/>
    </source>
</evidence>
<comment type="function">
    <text evidence="1">Alpha-L-fucosidase is responsible for hydrolyzing the alpha-1,6-linked fucose joined to the reducing-end N-acetylglucosamine of the carbohydrate moieties of glycoproteins.</text>
</comment>
<organism evidence="10 11">
    <name type="scientific">Acanthoscelides obtectus</name>
    <name type="common">Bean weevil</name>
    <name type="synonym">Bruchus obtectus</name>
    <dbReference type="NCBI Taxonomy" id="200917"/>
    <lineage>
        <taxon>Eukaryota</taxon>
        <taxon>Metazoa</taxon>
        <taxon>Ecdysozoa</taxon>
        <taxon>Arthropoda</taxon>
        <taxon>Hexapoda</taxon>
        <taxon>Insecta</taxon>
        <taxon>Pterygota</taxon>
        <taxon>Neoptera</taxon>
        <taxon>Endopterygota</taxon>
        <taxon>Coleoptera</taxon>
        <taxon>Polyphaga</taxon>
        <taxon>Cucujiformia</taxon>
        <taxon>Chrysomeloidea</taxon>
        <taxon>Chrysomelidae</taxon>
        <taxon>Bruchinae</taxon>
        <taxon>Bruchini</taxon>
        <taxon>Acanthoscelides</taxon>
    </lineage>
</organism>
<dbReference type="OrthoDB" id="6039950at2759"/>
<dbReference type="PANTHER" id="PTHR10030:SF37">
    <property type="entry name" value="ALPHA-L-FUCOSIDASE-RELATED"/>
    <property type="match status" value="1"/>
</dbReference>
<dbReference type="InterPro" id="IPR013780">
    <property type="entry name" value="Glyco_hydro_b"/>
</dbReference>
<keyword evidence="4 7" id="KW-0732">Signal</keyword>
<dbReference type="Proteomes" id="UP001152888">
    <property type="component" value="Unassembled WGS sequence"/>
</dbReference>
<feature type="chain" id="PRO_5040458978" description="alpha-L-fucosidase" evidence="7">
    <location>
        <begin position="21"/>
        <end position="337"/>
    </location>
</feature>
<keyword evidence="6" id="KW-0326">Glycosidase</keyword>
<dbReference type="PRINTS" id="PR00741">
    <property type="entry name" value="GLHYDRLASE29"/>
</dbReference>
<evidence type="ECO:0000256" key="3">
    <source>
        <dbReference type="ARBA" id="ARBA00012662"/>
    </source>
</evidence>
<evidence type="ECO:0000256" key="5">
    <source>
        <dbReference type="ARBA" id="ARBA00022801"/>
    </source>
</evidence>
<feature type="domain" description="Glycoside hydrolase family 29 N-terminal" evidence="8">
    <location>
        <begin position="22"/>
        <end position="155"/>
    </location>
</feature>
<feature type="signal peptide" evidence="7">
    <location>
        <begin position="1"/>
        <end position="20"/>
    </location>
</feature>
<reference evidence="10" key="1">
    <citation type="submission" date="2022-03" db="EMBL/GenBank/DDBJ databases">
        <authorList>
            <person name="Sayadi A."/>
        </authorList>
    </citation>
    <scope>NUCLEOTIDE SEQUENCE</scope>
</reference>
<evidence type="ECO:0000256" key="4">
    <source>
        <dbReference type="ARBA" id="ARBA00022729"/>
    </source>
</evidence>
<dbReference type="GO" id="GO:0016139">
    <property type="term" value="P:glycoside catabolic process"/>
    <property type="evidence" value="ECO:0007669"/>
    <property type="project" value="TreeGrafter"/>
</dbReference>
<dbReference type="Gene3D" id="2.60.40.1180">
    <property type="entry name" value="Golgi alpha-mannosidase II"/>
    <property type="match status" value="1"/>
</dbReference>
<feature type="domain" description="Alpha-L-fucosidase C-terminal" evidence="9">
    <location>
        <begin position="243"/>
        <end position="326"/>
    </location>
</feature>
<dbReference type="GO" id="GO:0004560">
    <property type="term" value="F:alpha-L-fucosidase activity"/>
    <property type="evidence" value="ECO:0007669"/>
    <property type="project" value="UniProtKB-EC"/>
</dbReference>
<dbReference type="SMART" id="SM00812">
    <property type="entry name" value="Alpha_L_fucos"/>
    <property type="match status" value="1"/>
</dbReference>
<dbReference type="Pfam" id="PF16757">
    <property type="entry name" value="Fucosidase_C"/>
    <property type="match status" value="1"/>
</dbReference>
<name>A0A9P0Q768_ACAOB</name>
<keyword evidence="11" id="KW-1185">Reference proteome</keyword>
<dbReference type="EC" id="3.2.1.51" evidence="3"/>
<accession>A0A9P0Q768</accession>
<comment type="similarity">
    <text evidence="2">Belongs to the glycosyl hydrolase 29 family.</text>
</comment>